<organism evidence="6 7">
    <name type="scientific">Exocentrus adspersus</name>
    <dbReference type="NCBI Taxonomy" id="1586481"/>
    <lineage>
        <taxon>Eukaryota</taxon>
        <taxon>Metazoa</taxon>
        <taxon>Ecdysozoa</taxon>
        <taxon>Arthropoda</taxon>
        <taxon>Hexapoda</taxon>
        <taxon>Insecta</taxon>
        <taxon>Pterygota</taxon>
        <taxon>Neoptera</taxon>
        <taxon>Endopterygota</taxon>
        <taxon>Coleoptera</taxon>
        <taxon>Polyphaga</taxon>
        <taxon>Cucujiformia</taxon>
        <taxon>Chrysomeloidea</taxon>
        <taxon>Cerambycidae</taxon>
        <taxon>Lamiinae</taxon>
        <taxon>Acanthocinini</taxon>
        <taxon>Exocentrus</taxon>
    </lineage>
</organism>
<dbReference type="GO" id="GO:0046872">
    <property type="term" value="F:metal ion binding"/>
    <property type="evidence" value="ECO:0007669"/>
    <property type="project" value="UniProtKB-KW"/>
</dbReference>
<feature type="domain" description="DDE Tnp4" evidence="4">
    <location>
        <begin position="284"/>
        <end position="332"/>
    </location>
</feature>
<proteinExistence type="predicted"/>
<feature type="region of interest" description="Disordered" evidence="3">
    <location>
        <begin position="165"/>
        <end position="184"/>
    </location>
</feature>
<dbReference type="PANTHER" id="PTHR23080:SF144">
    <property type="entry name" value="SPINDLE AND KINETOCHORE ASSOCIATED COMPLEX SUBUNIT 3"/>
    <property type="match status" value="1"/>
</dbReference>
<dbReference type="InterPro" id="IPR027805">
    <property type="entry name" value="Transposase_HTH_dom"/>
</dbReference>
<dbReference type="InterPro" id="IPR027806">
    <property type="entry name" value="HARBI1_dom"/>
</dbReference>
<sequence>MFMKPCSIKINLEKDMDNYWQYKLTGNKKTAPGRQTGAKRRRLEMIQQAETEFAAASTSEIVFDPEAPGTSSSSTCHIEEPILEREFTETSVTQTPLQDKSVQVKSKAHYRSKGINVKPDQSTVAVSPIKLQQKDIATSPLKLPQAKRNVGYDLVKEASSSSVSTSINDEYTESSNSEYLTEEEEAESEFKRRMLADSLTAATKEPKLLLGVPKESYYIVQMLATKSGLSIVNILITLRKIRLNESFAILGLHFGMSESNVSRIFAKKCTPYGATFKGISLVARQTETLRIHVERVIGRIREFNMLLPHACIDNHLISSLDDIIVIVCGLINIQDHLIKIQL</sequence>
<evidence type="ECO:0000259" key="5">
    <source>
        <dbReference type="Pfam" id="PF13613"/>
    </source>
</evidence>
<keyword evidence="2" id="KW-0479">Metal-binding</keyword>
<comment type="caution">
    <text evidence="6">The sequence shown here is derived from an EMBL/GenBank/DDBJ whole genome shotgun (WGS) entry which is preliminary data.</text>
</comment>
<evidence type="ECO:0000256" key="1">
    <source>
        <dbReference type="ARBA" id="ARBA00001968"/>
    </source>
</evidence>
<dbReference type="EMBL" id="JANEYG010000036">
    <property type="protein sequence ID" value="KAJ8917054.1"/>
    <property type="molecule type" value="Genomic_DNA"/>
</dbReference>
<evidence type="ECO:0000313" key="6">
    <source>
        <dbReference type="EMBL" id="KAJ8917054.1"/>
    </source>
</evidence>
<name>A0AAV8VSP6_9CUCU</name>
<evidence type="ECO:0000256" key="3">
    <source>
        <dbReference type="SAM" id="MobiDB-lite"/>
    </source>
</evidence>
<reference evidence="6 7" key="1">
    <citation type="journal article" date="2023" name="Insect Mol. Biol.">
        <title>Genome sequencing provides insights into the evolution of gene families encoding plant cell wall-degrading enzymes in longhorned beetles.</title>
        <authorList>
            <person name="Shin N.R."/>
            <person name="Okamura Y."/>
            <person name="Kirsch R."/>
            <person name="Pauchet Y."/>
        </authorList>
    </citation>
    <scope>NUCLEOTIDE SEQUENCE [LARGE SCALE GENOMIC DNA]</scope>
    <source>
        <strain evidence="6">EAD_L_NR</strain>
    </source>
</reference>
<evidence type="ECO:0008006" key="8">
    <source>
        <dbReference type="Google" id="ProtNLM"/>
    </source>
</evidence>
<keyword evidence="7" id="KW-1185">Reference proteome</keyword>
<comment type="cofactor">
    <cofactor evidence="1">
        <name>a divalent metal cation</name>
        <dbReference type="ChEBI" id="CHEBI:60240"/>
    </cofactor>
</comment>
<dbReference type="Pfam" id="PF13613">
    <property type="entry name" value="HTH_Tnp_4"/>
    <property type="match status" value="1"/>
</dbReference>
<dbReference type="Proteomes" id="UP001159042">
    <property type="component" value="Unassembled WGS sequence"/>
</dbReference>
<protein>
    <recommendedName>
        <fullName evidence="8">DDE Tnp4 domain-containing protein</fullName>
    </recommendedName>
</protein>
<dbReference type="PANTHER" id="PTHR23080">
    <property type="entry name" value="THAP DOMAIN PROTEIN"/>
    <property type="match status" value="1"/>
</dbReference>
<feature type="domain" description="Transposase Helix-turn-helix" evidence="5">
    <location>
        <begin position="235"/>
        <end position="266"/>
    </location>
</feature>
<evidence type="ECO:0000259" key="4">
    <source>
        <dbReference type="Pfam" id="PF13359"/>
    </source>
</evidence>
<dbReference type="Pfam" id="PF13359">
    <property type="entry name" value="DDE_Tnp_4"/>
    <property type="match status" value="1"/>
</dbReference>
<evidence type="ECO:0000313" key="7">
    <source>
        <dbReference type="Proteomes" id="UP001159042"/>
    </source>
</evidence>
<accession>A0AAV8VSP6</accession>
<dbReference type="AlphaFoldDB" id="A0AAV8VSP6"/>
<evidence type="ECO:0000256" key="2">
    <source>
        <dbReference type="ARBA" id="ARBA00022723"/>
    </source>
</evidence>
<gene>
    <name evidence="6" type="ORF">NQ315_012973</name>
</gene>